<dbReference type="PANTHER" id="PTHR20854:SF4">
    <property type="entry name" value="INOSITOL-1-MONOPHOSPHATASE-RELATED"/>
    <property type="match status" value="1"/>
</dbReference>
<evidence type="ECO:0000313" key="12">
    <source>
        <dbReference type="Proteomes" id="UP000572984"/>
    </source>
</evidence>
<organism evidence="11 12">
    <name type="scientific">Microvirga mediterraneensis</name>
    <dbReference type="NCBI Taxonomy" id="2754695"/>
    <lineage>
        <taxon>Bacteria</taxon>
        <taxon>Pseudomonadati</taxon>
        <taxon>Pseudomonadota</taxon>
        <taxon>Alphaproteobacteria</taxon>
        <taxon>Hyphomicrobiales</taxon>
        <taxon>Methylobacteriaceae</taxon>
        <taxon>Microvirga</taxon>
    </lineage>
</organism>
<dbReference type="CDD" id="cd01639">
    <property type="entry name" value="IMPase"/>
    <property type="match status" value="1"/>
</dbReference>
<dbReference type="PRINTS" id="PR00377">
    <property type="entry name" value="IMPHPHTASES"/>
</dbReference>
<sequence>MAFSNIARASDAVSLPVAEKADLRFSVACAIAREAGALARRRFNGRPGTAGINLKGHQDYLSAVDAEVEGLIRMRMLESFPEDSFFGEEGGGSFDSDVWVVDPIDGTANFVRGISQFCISIAYVQNGQTQIGIIYDPMQDELFAAERGRGATLNGELIRVSGLSDMQSATIEAGWSTRLPLSRYVELVDRILTDGAGVRRGGSGALALAYVAAGRIDGYCELHMNSWDALAGLLLIEEAGGWVNDFLANSGLCDGNVVLGCTSGLKIPLVQAMGMDRPNSTP</sequence>
<dbReference type="PRINTS" id="PR01959">
    <property type="entry name" value="SBIMPHPHTASE"/>
</dbReference>
<feature type="binding site" evidence="9">
    <location>
        <position position="228"/>
    </location>
    <ligand>
        <name>Mg(2+)</name>
        <dbReference type="ChEBI" id="CHEBI:18420"/>
        <label>1</label>
        <note>catalytic</note>
    </ligand>
</feature>
<dbReference type="GO" id="GO:0007165">
    <property type="term" value="P:signal transduction"/>
    <property type="evidence" value="ECO:0007669"/>
    <property type="project" value="TreeGrafter"/>
</dbReference>
<comment type="caution">
    <text evidence="11">The sequence shown here is derived from an EMBL/GenBank/DDBJ whole genome shotgun (WGS) entry which is preliminary data.</text>
</comment>
<comment type="cofactor">
    <cofactor evidence="2 9 10">
        <name>Mg(2+)</name>
        <dbReference type="ChEBI" id="CHEBI:18420"/>
    </cofactor>
</comment>
<comment type="similarity">
    <text evidence="3 10">Belongs to the inositol monophosphatase superfamily.</text>
</comment>
<dbReference type="AlphaFoldDB" id="A0A838BL00"/>
<evidence type="ECO:0000256" key="1">
    <source>
        <dbReference type="ARBA" id="ARBA00001033"/>
    </source>
</evidence>
<keyword evidence="6 9" id="KW-0479">Metal-binding</keyword>
<dbReference type="Gene3D" id="3.30.540.10">
    <property type="entry name" value="Fructose-1,6-Bisphosphatase, subunit A, domain 1"/>
    <property type="match status" value="1"/>
</dbReference>
<proteinExistence type="inferred from homology"/>
<dbReference type="RefSeq" id="WP_181051562.1">
    <property type="nucleotide sequence ID" value="NZ_JACDXJ010000001.1"/>
</dbReference>
<keyword evidence="12" id="KW-1185">Reference proteome</keyword>
<evidence type="ECO:0000256" key="10">
    <source>
        <dbReference type="RuleBase" id="RU364068"/>
    </source>
</evidence>
<dbReference type="InterPro" id="IPR033942">
    <property type="entry name" value="IMPase"/>
</dbReference>
<evidence type="ECO:0000256" key="2">
    <source>
        <dbReference type="ARBA" id="ARBA00001946"/>
    </source>
</evidence>
<name>A0A838BL00_9HYPH</name>
<evidence type="ECO:0000256" key="3">
    <source>
        <dbReference type="ARBA" id="ARBA00009759"/>
    </source>
</evidence>
<dbReference type="GO" id="GO:0006020">
    <property type="term" value="P:inositol metabolic process"/>
    <property type="evidence" value="ECO:0007669"/>
    <property type="project" value="TreeGrafter"/>
</dbReference>
<dbReference type="InterPro" id="IPR020583">
    <property type="entry name" value="Inositol_monoP_metal-BS"/>
</dbReference>
<dbReference type="EC" id="3.1.3.25" evidence="4 10"/>
<feature type="binding site" evidence="9">
    <location>
        <position position="105"/>
    </location>
    <ligand>
        <name>Mg(2+)</name>
        <dbReference type="ChEBI" id="CHEBI:18420"/>
        <label>1</label>
        <note>catalytic</note>
    </ligand>
</feature>
<dbReference type="Pfam" id="PF00459">
    <property type="entry name" value="Inositol_P"/>
    <property type="match status" value="1"/>
</dbReference>
<dbReference type="Proteomes" id="UP000572984">
    <property type="component" value="Unassembled WGS sequence"/>
</dbReference>
<dbReference type="SUPFAM" id="SSF56655">
    <property type="entry name" value="Carbohydrate phosphatase"/>
    <property type="match status" value="1"/>
</dbReference>
<dbReference type="GO" id="GO:0046872">
    <property type="term" value="F:metal ion binding"/>
    <property type="evidence" value="ECO:0007669"/>
    <property type="project" value="UniProtKB-KW"/>
</dbReference>
<dbReference type="FunFam" id="3.30.540.10:FF:000003">
    <property type="entry name" value="Inositol-1-monophosphatase"/>
    <property type="match status" value="1"/>
</dbReference>
<reference evidence="11 12" key="1">
    <citation type="submission" date="2020-07" db="EMBL/GenBank/DDBJ databases">
        <title>Draft genome and description of Microvirga mediterraneensis Marseille-Q2068 sp. nov.</title>
        <authorList>
            <person name="Boxberger M."/>
        </authorList>
    </citation>
    <scope>NUCLEOTIDE SEQUENCE [LARGE SCALE GENOMIC DNA]</scope>
    <source>
        <strain evidence="11 12">Marseille-Q2068</strain>
    </source>
</reference>
<dbReference type="GO" id="GO:0008934">
    <property type="term" value="F:inositol monophosphate 1-phosphatase activity"/>
    <property type="evidence" value="ECO:0007669"/>
    <property type="project" value="InterPro"/>
</dbReference>
<gene>
    <name evidence="11" type="ORF">H0S73_07495</name>
</gene>
<comment type="catalytic activity">
    <reaction evidence="1 10">
        <text>a myo-inositol phosphate + H2O = myo-inositol + phosphate</text>
        <dbReference type="Rhea" id="RHEA:24056"/>
        <dbReference type="ChEBI" id="CHEBI:15377"/>
        <dbReference type="ChEBI" id="CHEBI:17268"/>
        <dbReference type="ChEBI" id="CHEBI:43474"/>
        <dbReference type="ChEBI" id="CHEBI:84139"/>
        <dbReference type="EC" id="3.1.3.25"/>
    </reaction>
</comment>
<evidence type="ECO:0000256" key="6">
    <source>
        <dbReference type="ARBA" id="ARBA00022723"/>
    </source>
</evidence>
<dbReference type="EMBL" id="JACDXJ010000001">
    <property type="protein sequence ID" value="MBA1155971.1"/>
    <property type="molecule type" value="Genomic_DNA"/>
</dbReference>
<feature type="binding site" evidence="9">
    <location>
        <position position="104"/>
    </location>
    <ligand>
        <name>Mg(2+)</name>
        <dbReference type="ChEBI" id="CHEBI:18420"/>
        <label>1</label>
        <note>catalytic</note>
    </ligand>
</feature>
<evidence type="ECO:0000256" key="7">
    <source>
        <dbReference type="ARBA" id="ARBA00022801"/>
    </source>
</evidence>
<keyword evidence="7 10" id="KW-0378">Hydrolase</keyword>
<evidence type="ECO:0000256" key="4">
    <source>
        <dbReference type="ARBA" id="ARBA00013106"/>
    </source>
</evidence>
<dbReference type="PANTHER" id="PTHR20854">
    <property type="entry name" value="INOSITOL MONOPHOSPHATASE"/>
    <property type="match status" value="1"/>
</dbReference>
<dbReference type="InterPro" id="IPR022337">
    <property type="entry name" value="Inositol_monophosphatase_SuhB"/>
</dbReference>
<feature type="binding site" evidence="9">
    <location>
        <position position="102"/>
    </location>
    <ligand>
        <name>Mg(2+)</name>
        <dbReference type="ChEBI" id="CHEBI:18420"/>
        <label>1</label>
        <note>catalytic</note>
    </ligand>
</feature>
<keyword evidence="8 9" id="KW-0460">Magnesium</keyword>
<evidence type="ECO:0000256" key="8">
    <source>
        <dbReference type="ARBA" id="ARBA00022842"/>
    </source>
</evidence>
<evidence type="ECO:0000256" key="9">
    <source>
        <dbReference type="PIRSR" id="PIRSR600760-2"/>
    </source>
</evidence>
<protein>
    <recommendedName>
        <fullName evidence="5 10">Inositol-1-monophosphatase</fullName>
        <ecNumber evidence="4 10">3.1.3.25</ecNumber>
    </recommendedName>
</protein>
<dbReference type="Gene3D" id="3.40.190.80">
    <property type="match status" value="1"/>
</dbReference>
<feature type="binding site" evidence="9">
    <location>
        <position position="88"/>
    </location>
    <ligand>
        <name>Mg(2+)</name>
        <dbReference type="ChEBI" id="CHEBI:18420"/>
        <label>1</label>
        <note>catalytic</note>
    </ligand>
</feature>
<evidence type="ECO:0000313" key="11">
    <source>
        <dbReference type="EMBL" id="MBA1155971.1"/>
    </source>
</evidence>
<evidence type="ECO:0000256" key="5">
    <source>
        <dbReference type="ARBA" id="ARBA00019784"/>
    </source>
</evidence>
<dbReference type="InterPro" id="IPR000760">
    <property type="entry name" value="Inositol_monophosphatase-like"/>
</dbReference>
<accession>A0A838BL00</accession>
<dbReference type="PROSITE" id="PS00629">
    <property type="entry name" value="IMP_1"/>
    <property type="match status" value="1"/>
</dbReference>